<reference evidence="3" key="1">
    <citation type="journal article" date="2019" name="Int. J. Syst. Evol. Microbiol.">
        <title>The Global Catalogue of Microorganisms (GCM) 10K type strain sequencing project: providing services to taxonomists for standard genome sequencing and annotation.</title>
        <authorList>
            <consortium name="The Broad Institute Genomics Platform"/>
            <consortium name="The Broad Institute Genome Sequencing Center for Infectious Disease"/>
            <person name="Wu L."/>
            <person name="Ma J."/>
        </authorList>
    </citation>
    <scope>NUCLEOTIDE SEQUENCE [LARGE SCALE GENOMIC DNA]</scope>
    <source>
        <strain evidence="3">JCM 16578</strain>
    </source>
</reference>
<comment type="caution">
    <text evidence="2">The sequence shown here is derived from an EMBL/GenBank/DDBJ whole genome shotgun (WGS) entry which is preliminary data.</text>
</comment>
<name>A0ABP7LKX5_9ACTN</name>
<evidence type="ECO:0000313" key="2">
    <source>
        <dbReference type="EMBL" id="GAA3902708.1"/>
    </source>
</evidence>
<proteinExistence type="predicted"/>
<dbReference type="Proteomes" id="UP001501563">
    <property type="component" value="Unassembled WGS sequence"/>
</dbReference>
<dbReference type="EMBL" id="BAAAZA010000051">
    <property type="protein sequence ID" value="GAA3902708.1"/>
    <property type="molecule type" value="Genomic_DNA"/>
</dbReference>
<gene>
    <name evidence="2" type="ORF">GCM10022207_84740</name>
</gene>
<protein>
    <submittedName>
        <fullName evidence="2">Uncharacterized protein</fullName>
    </submittedName>
</protein>
<sequence>MLLTHLDGLGLEVLISRSRQSWWNEWSMRPAAHRSADGCYQHGSKGRQGGPPVLRSQTPDVRPKIYAYVIV</sequence>
<accession>A0ABP7LKX5</accession>
<evidence type="ECO:0000256" key="1">
    <source>
        <dbReference type="SAM" id="MobiDB-lite"/>
    </source>
</evidence>
<organism evidence="2 3">
    <name type="scientific">Streptomyces lannensis</name>
    <dbReference type="NCBI Taxonomy" id="766498"/>
    <lineage>
        <taxon>Bacteria</taxon>
        <taxon>Bacillati</taxon>
        <taxon>Actinomycetota</taxon>
        <taxon>Actinomycetes</taxon>
        <taxon>Kitasatosporales</taxon>
        <taxon>Streptomycetaceae</taxon>
        <taxon>Streptomyces</taxon>
    </lineage>
</organism>
<evidence type="ECO:0000313" key="3">
    <source>
        <dbReference type="Proteomes" id="UP001501563"/>
    </source>
</evidence>
<keyword evidence="3" id="KW-1185">Reference proteome</keyword>
<feature type="region of interest" description="Disordered" evidence="1">
    <location>
        <begin position="37"/>
        <end position="58"/>
    </location>
</feature>